<feature type="transmembrane region" description="Helical" evidence="1">
    <location>
        <begin position="7"/>
        <end position="25"/>
    </location>
</feature>
<proteinExistence type="predicted"/>
<name>A0ABP9F6Z4_9GAMM</name>
<feature type="transmembrane region" description="Helical" evidence="1">
    <location>
        <begin position="69"/>
        <end position="86"/>
    </location>
</feature>
<accession>A0ABP9F6Z4</accession>
<gene>
    <name evidence="2" type="ORF">GCM10023333_23720</name>
</gene>
<evidence type="ECO:0000256" key="1">
    <source>
        <dbReference type="SAM" id="Phobius"/>
    </source>
</evidence>
<keyword evidence="1" id="KW-0812">Transmembrane</keyword>
<dbReference type="EMBL" id="BAABJZ010000080">
    <property type="protein sequence ID" value="GAA4889685.1"/>
    <property type="molecule type" value="Genomic_DNA"/>
</dbReference>
<feature type="transmembrane region" description="Helical" evidence="1">
    <location>
        <begin position="31"/>
        <end position="48"/>
    </location>
</feature>
<dbReference type="Proteomes" id="UP001499988">
    <property type="component" value="Unassembled WGS sequence"/>
</dbReference>
<reference evidence="3" key="1">
    <citation type="journal article" date="2019" name="Int. J. Syst. Evol. Microbiol.">
        <title>The Global Catalogue of Microorganisms (GCM) 10K type strain sequencing project: providing services to taxonomists for standard genome sequencing and annotation.</title>
        <authorList>
            <consortium name="The Broad Institute Genomics Platform"/>
            <consortium name="The Broad Institute Genome Sequencing Center for Infectious Disease"/>
            <person name="Wu L."/>
            <person name="Ma J."/>
        </authorList>
    </citation>
    <scope>NUCLEOTIDE SEQUENCE [LARGE SCALE GENOMIC DNA]</scope>
    <source>
        <strain evidence="3">JCM 18401</strain>
    </source>
</reference>
<protein>
    <submittedName>
        <fullName evidence="2">Uncharacterized protein</fullName>
    </submittedName>
</protein>
<evidence type="ECO:0000313" key="2">
    <source>
        <dbReference type="EMBL" id="GAA4889685.1"/>
    </source>
</evidence>
<sequence length="87" mass="9984">MTLAKRIVWVLLLMAIAATLVDWSRQDWPGLTAHFALFLILYWFAHNLDWLLMDEERGAKDWLNSEQRWVGAMGLVMLVGSLGISLP</sequence>
<dbReference type="RefSeq" id="WP_345335610.1">
    <property type="nucleotide sequence ID" value="NZ_BAABJZ010000080.1"/>
</dbReference>
<organism evidence="2 3">
    <name type="scientific">Ferrimonas pelagia</name>
    <dbReference type="NCBI Taxonomy" id="1177826"/>
    <lineage>
        <taxon>Bacteria</taxon>
        <taxon>Pseudomonadati</taxon>
        <taxon>Pseudomonadota</taxon>
        <taxon>Gammaproteobacteria</taxon>
        <taxon>Alteromonadales</taxon>
        <taxon>Ferrimonadaceae</taxon>
        <taxon>Ferrimonas</taxon>
    </lineage>
</organism>
<keyword evidence="3" id="KW-1185">Reference proteome</keyword>
<comment type="caution">
    <text evidence="2">The sequence shown here is derived from an EMBL/GenBank/DDBJ whole genome shotgun (WGS) entry which is preliminary data.</text>
</comment>
<keyword evidence="1" id="KW-1133">Transmembrane helix</keyword>
<keyword evidence="1" id="KW-0472">Membrane</keyword>
<evidence type="ECO:0000313" key="3">
    <source>
        <dbReference type="Proteomes" id="UP001499988"/>
    </source>
</evidence>